<evidence type="ECO:0000313" key="1">
    <source>
        <dbReference type="Proteomes" id="UP000492821"/>
    </source>
</evidence>
<name>A0A7E4WBU7_PANRE</name>
<keyword evidence="1" id="KW-1185">Reference proteome</keyword>
<dbReference type="WBParaSite" id="Pan_g8980.t1">
    <property type="protein sequence ID" value="Pan_g8980.t1"/>
    <property type="gene ID" value="Pan_g8980"/>
</dbReference>
<evidence type="ECO:0000313" key="2">
    <source>
        <dbReference type="WBParaSite" id="Pan_g8980.t1"/>
    </source>
</evidence>
<sequence>MTFIKSFLRSLHSSIEYLTLGALNIPKNAVRAICNAPAFKGLEYFFITEPAYPTGAFWIEALMEAKCTSLKELYIRYASLAPLQIDEDLFFNFVKSQSEGFQITIRICEGMNLDRTVELRNELLDKHFECVKLCPRKRGVIICYGDLKWYYVLRVD</sequence>
<dbReference type="Proteomes" id="UP000492821">
    <property type="component" value="Unassembled WGS sequence"/>
</dbReference>
<accession>A0A7E4WBU7</accession>
<proteinExistence type="predicted"/>
<reference evidence="1" key="1">
    <citation type="journal article" date="2013" name="Genetics">
        <title>The draft genome and transcriptome of Panagrellus redivivus are shaped by the harsh demands of a free-living lifestyle.</title>
        <authorList>
            <person name="Srinivasan J."/>
            <person name="Dillman A.R."/>
            <person name="Macchietto M.G."/>
            <person name="Heikkinen L."/>
            <person name="Lakso M."/>
            <person name="Fracchia K.M."/>
            <person name="Antoshechkin I."/>
            <person name="Mortazavi A."/>
            <person name="Wong G."/>
            <person name="Sternberg P.W."/>
        </authorList>
    </citation>
    <scope>NUCLEOTIDE SEQUENCE [LARGE SCALE GENOMIC DNA]</scope>
    <source>
        <strain evidence="1">MT8872</strain>
    </source>
</reference>
<dbReference type="AlphaFoldDB" id="A0A7E4WBU7"/>
<organism evidence="1 2">
    <name type="scientific">Panagrellus redivivus</name>
    <name type="common">Microworm</name>
    <dbReference type="NCBI Taxonomy" id="6233"/>
    <lineage>
        <taxon>Eukaryota</taxon>
        <taxon>Metazoa</taxon>
        <taxon>Ecdysozoa</taxon>
        <taxon>Nematoda</taxon>
        <taxon>Chromadorea</taxon>
        <taxon>Rhabditida</taxon>
        <taxon>Tylenchina</taxon>
        <taxon>Panagrolaimomorpha</taxon>
        <taxon>Panagrolaimoidea</taxon>
        <taxon>Panagrolaimidae</taxon>
        <taxon>Panagrellus</taxon>
    </lineage>
</organism>
<protein>
    <submittedName>
        <fullName evidence="2">F-box domain-containing protein</fullName>
    </submittedName>
</protein>
<reference evidence="2" key="2">
    <citation type="submission" date="2020-10" db="UniProtKB">
        <authorList>
            <consortium name="WormBaseParasite"/>
        </authorList>
    </citation>
    <scope>IDENTIFICATION</scope>
</reference>